<reference evidence="3" key="1">
    <citation type="journal article" date="2014" name="Proc. Natl. Acad. Sci. U.S.A.">
        <title>Extensive sampling of basidiomycete genomes demonstrates inadequacy of the white-rot/brown-rot paradigm for wood decay fungi.</title>
        <authorList>
            <person name="Riley R."/>
            <person name="Salamov A.A."/>
            <person name="Brown D.W."/>
            <person name="Nagy L.G."/>
            <person name="Floudas D."/>
            <person name="Held B.W."/>
            <person name="Levasseur A."/>
            <person name="Lombard V."/>
            <person name="Morin E."/>
            <person name="Otillar R."/>
            <person name="Lindquist E.A."/>
            <person name="Sun H."/>
            <person name="LaButti K.M."/>
            <person name="Schmutz J."/>
            <person name="Jabbour D."/>
            <person name="Luo H."/>
            <person name="Baker S.E."/>
            <person name="Pisabarro A.G."/>
            <person name="Walton J.D."/>
            <person name="Blanchette R.A."/>
            <person name="Henrissat B."/>
            <person name="Martin F."/>
            <person name="Cullen D."/>
            <person name="Hibbett D.S."/>
            <person name="Grigoriev I.V."/>
        </authorList>
    </citation>
    <scope>NUCLEOTIDE SEQUENCE [LARGE SCALE GENOMIC DNA]</scope>
    <source>
        <strain evidence="3">FD-172 SS1</strain>
    </source>
</reference>
<dbReference type="InParanoid" id="A0A067M2F8"/>
<gene>
    <name evidence="2" type="ORF">BOTBODRAFT_49572</name>
</gene>
<keyword evidence="3" id="KW-1185">Reference proteome</keyword>
<accession>A0A067M2F8</accession>
<name>A0A067M2F8_BOTB1</name>
<dbReference type="AlphaFoldDB" id="A0A067M2F8"/>
<organism evidence="2 3">
    <name type="scientific">Botryobasidium botryosum (strain FD-172 SS1)</name>
    <dbReference type="NCBI Taxonomy" id="930990"/>
    <lineage>
        <taxon>Eukaryota</taxon>
        <taxon>Fungi</taxon>
        <taxon>Dikarya</taxon>
        <taxon>Basidiomycota</taxon>
        <taxon>Agaricomycotina</taxon>
        <taxon>Agaricomycetes</taxon>
        <taxon>Cantharellales</taxon>
        <taxon>Botryobasidiaceae</taxon>
        <taxon>Botryobasidium</taxon>
    </lineage>
</organism>
<protein>
    <submittedName>
        <fullName evidence="2">Uncharacterized protein</fullName>
    </submittedName>
</protein>
<proteinExistence type="predicted"/>
<evidence type="ECO:0000256" key="1">
    <source>
        <dbReference type="SAM" id="MobiDB-lite"/>
    </source>
</evidence>
<evidence type="ECO:0000313" key="3">
    <source>
        <dbReference type="Proteomes" id="UP000027195"/>
    </source>
</evidence>
<evidence type="ECO:0000313" key="2">
    <source>
        <dbReference type="EMBL" id="KDQ06067.1"/>
    </source>
</evidence>
<feature type="region of interest" description="Disordered" evidence="1">
    <location>
        <begin position="1"/>
        <end position="21"/>
    </location>
</feature>
<sequence>MKPALAPRLEPTAPGPSPVENDSDVQIDWYWAGGYKRLAKKGTSQSTSKKDLLYEVLGHCSICVNPRIVPRDMLSPINPGISPPISSEARESVWVLNHTAMGVIADMLWKNLPQPPSFVVLVKESASFPYQQEDGTRSFVRGESSAPMDNKEYVKCYQCRAVLLEEKMRQHVGTHILHATHGVAESWLVELAFFPDLRLFPFHASACIWKYNFDAHIQAAHSGTPILDTLKAEINIANNENEAVWGKWQESDSGQKHATALRIR</sequence>
<dbReference type="EMBL" id="KL198158">
    <property type="protein sequence ID" value="KDQ06067.1"/>
    <property type="molecule type" value="Genomic_DNA"/>
</dbReference>
<dbReference type="HOGENOM" id="CLU_1053717_0_0_1"/>
<dbReference type="Proteomes" id="UP000027195">
    <property type="component" value="Unassembled WGS sequence"/>
</dbReference>